<dbReference type="Pfam" id="PF00440">
    <property type="entry name" value="TetR_N"/>
    <property type="match status" value="1"/>
</dbReference>
<sequence>MSDERPWARLVDRRSVNRGDVRRAGLLRAFDELLREQTLEEVNVAEVSRRAGVTRSAFYFYFESKAAAVMALMAELYDDASDATDLLVKAEGDREPRIRRVITTLFDSVERTPHTYRALLEARATSTSVREIWEAGRADFAGMVAEMITRERAAGNAPDGPDPAALAAVLLDLNDHAVERHALGTGPARERHIDALTHVWLQSIYGTDGGTP</sequence>
<feature type="DNA-binding region" description="H-T-H motif" evidence="2">
    <location>
        <begin position="43"/>
        <end position="62"/>
    </location>
</feature>
<dbReference type="InterPro" id="IPR001647">
    <property type="entry name" value="HTH_TetR"/>
</dbReference>
<dbReference type="PANTHER" id="PTHR30055:SF184">
    <property type="entry name" value="HTH-TYPE TRANSCRIPTIONAL REGULATOR ETHR"/>
    <property type="match status" value="1"/>
</dbReference>
<dbReference type="RefSeq" id="WP_118922365.1">
    <property type="nucleotide sequence ID" value="NZ_QXGH01000009.1"/>
</dbReference>
<dbReference type="SUPFAM" id="SSF46689">
    <property type="entry name" value="Homeodomain-like"/>
    <property type="match status" value="1"/>
</dbReference>
<dbReference type="SUPFAM" id="SSF48498">
    <property type="entry name" value="Tetracyclin repressor-like, C-terminal domain"/>
    <property type="match status" value="1"/>
</dbReference>
<dbReference type="InterPro" id="IPR036271">
    <property type="entry name" value="Tet_transcr_reg_TetR-rel_C_sf"/>
</dbReference>
<name>A0A417Y8K2_9ACTN</name>
<protein>
    <submittedName>
        <fullName evidence="4">TetR/AcrR family transcriptional regulator</fullName>
    </submittedName>
</protein>
<gene>
    <name evidence="4" type="ORF">D0Z08_02765</name>
</gene>
<dbReference type="PANTHER" id="PTHR30055">
    <property type="entry name" value="HTH-TYPE TRANSCRIPTIONAL REGULATOR RUTR"/>
    <property type="match status" value="1"/>
</dbReference>
<dbReference type="InterPro" id="IPR049397">
    <property type="entry name" value="EthR_C"/>
</dbReference>
<evidence type="ECO:0000313" key="4">
    <source>
        <dbReference type="EMBL" id="RHW28786.1"/>
    </source>
</evidence>
<dbReference type="Gene3D" id="1.10.10.60">
    <property type="entry name" value="Homeodomain-like"/>
    <property type="match status" value="1"/>
</dbReference>
<dbReference type="PRINTS" id="PR00455">
    <property type="entry name" value="HTHTETR"/>
</dbReference>
<accession>A0A417Y8K2</accession>
<proteinExistence type="predicted"/>
<dbReference type="Pfam" id="PF21313">
    <property type="entry name" value="EthR_C"/>
    <property type="match status" value="1"/>
</dbReference>
<comment type="caution">
    <text evidence="4">The sequence shown here is derived from an EMBL/GenBank/DDBJ whole genome shotgun (WGS) entry which is preliminary data.</text>
</comment>
<dbReference type="EMBL" id="QXGH01000009">
    <property type="protein sequence ID" value="RHW28786.1"/>
    <property type="molecule type" value="Genomic_DNA"/>
</dbReference>
<organism evidence="4 5">
    <name type="scientific">Nocardioides immobilis</name>
    <dbReference type="NCBI Taxonomy" id="2049295"/>
    <lineage>
        <taxon>Bacteria</taxon>
        <taxon>Bacillati</taxon>
        <taxon>Actinomycetota</taxon>
        <taxon>Actinomycetes</taxon>
        <taxon>Propionibacteriales</taxon>
        <taxon>Nocardioidaceae</taxon>
        <taxon>Nocardioides</taxon>
    </lineage>
</organism>
<dbReference type="Proteomes" id="UP000283644">
    <property type="component" value="Unassembled WGS sequence"/>
</dbReference>
<dbReference type="PROSITE" id="PS50977">
    <property type="entry name" value="HTH_TETR_2"/>
    <property type="match status" value="1"/>
</dbReference>
<dbReference type="InterPro" id="IPR009057">
    <property type="entry name" value="Homeodomain-like_sf"/>
</dbReference>
<feature type="domain" description="HTH tetR-type" evidence="3">
    <location>
        <begin position="20"/>
        <end position="80"/>
    </location>
</feature>
<dbReference type="InterPro" id="IPR050109">
    <property type="entry name" value="HTH-type_TetR-like_transc_reg"/>
</dbReference>
<evidence type="ECO:0000259" key="3">
    <source>
        <dbReference type="PROSITE" id="PS50977"/>
    </source>
</evidence>
<dbReference type="Gene3D" id="1.10.357.10">
    <property type="entry name" value="Tetracycline Repressor, domain 2"/>
    <property type="match status" value="1"/>
</dbReference>
<keyword evidence="1 2" id="KW-0238">DNA-binding</keyword>
<dbReference type="OrthoDB" id="5242520at2"/>
<evidence type="ECO:0000256" key="1">
    <source>
        <dbReference type="ARBA" id="ARBA00023125"/>
    </source>
</evidence>
<keyword evidence="5" id="KW-1185">Reference proteome</keyword>
<evidence type="ECO:0000313" key="5">
    <source>
        <dbReference type="Proteomes" id="UP000283644"/>
    </source>
</evidence>
<evidence type="ECO:0000256" key="2">
    <source>
        <dbReference type="PROSITE-ProRule" id="PRU00335"/>
    </source>
</evidence>
<reference evidence="4 5" key="1">
    <citation type="submission" date="2018-09" db="EMBL/GenBank/DDBJ databases">
        <title>Genome sequencing of Nocardioides immobilis CCTCC AB 2017083 for comparison to Nocardioides silvaticus.</title>
        <authorList>
            <person name="Li C."/>
            <person name="Wang G."/>
        </authorList>
    </citation>
    <scope>NUCLEOTIDE SEQUENCE [LARGE SCALE GENOMIC DNA]</scope>
    <source>
        <strain evidence="4 5">CCTCC AB 2017083</strain>
    </source>
</reference>
<dbReference type="GO" id="GO:0003700">
    <property type="term" value="F:DNA-binding transcription factor activity"/>
    <property type="evidence" value="ECO:0007669"/>
    <property type="project" value="TreeGrafter"/>
</dbReference>
<dbReference type="AlphaFoldDB" id="A0A417Y8K2"/>
<dbReference type="GO" id="GO:0000976">
    <property type="term" value="F:transcription cis-regulatory region binding"/>
    <property type="evidence" value="ECO:0007669"/>
    <property type="project" value="TreeGrafter"/>
</dbReference>